<name>A0A6A6EZN9_9PEZI</name>
<proteinExistence type="predicted"/>
<protein>
    <submittedName>
        <fullName evidence="2">Uncharacterized protein</fullName>
    </submittedName>
</protein>
<feature type="region of interest" description="Disordered" evidence="1">
    <location>
        <begin position="494"/>
        <end position="517"/>
    </location>
</feature>
<gene>
    <name evidence="2" type="ORF">CERZMDRAFT_89298</name>
</gene>
<reference evidence="2" key="1">
    <citation type="journal article" date="2020" name="Stud. Mycol.">
        <title>101 Dothideomycetes genomes: a test case for predicting lifestyles and emergence of pathogens.</title>
        <authorList>
            <person name="Haridas S."/>
            <person name="Albert R."/>
            <person name="Binder M."/>
            <person name="Bloem J."/>
            <person name="Labutti K."/>
            <person name="Salamov A."/>
            <person name="Andreopoulos B."/>
            <person name="Baker S."/>
            <person name="Barry K."/>
            <person name="Bills G."/>
            <person name="Bluhm B."/>
            <person name="Cannon C."/>
            <person name="Castanera R."/>
            <person name="Culley D."/>
            <person name="Daum C."/>
            <person name="Ezra D."/>
            <person name="Gonzalez J."/>
            <person name="Henrissat B."/>
            <person name="Kuo A."/>
            <person name="Liang C."/>
            <person name="Lipzen A."/>
            <person name="Lutzoni F."/>
            <person name="Magnuson J."/>
            <person name="Mondo S."/>
            <person name="Nolan M."/>
            <person name="Ohm R."/>
            <person name="Pangilinan J."/>
            <person name="Park H.-J."/>
            <person name="Ramirez L."/>
            <person name="Alfaro M."/>
            <person name="Sun H."/>
            <person name="Tritt A."/>
            <person name="Yoshinaga Y."/>
            <person name="Zwiers L.-H."/>
            <person name="Turgeon B."/>
            <person name="Goodwin S."/>
            <person name="Spatafora J."/>
            <person name="Crous P."/>
            <person name="Grigoriev I."/>
        </authorList>
    </citation>
    <scope>NUCLEOTIDE SEQUENCE</scope>
    <source>
        <strain evidence="2">SCOH1-5</strain>
    </source>
</reference>
<dbReference type="EMBL" id="ML992720">
    <property type="protein sequence ID" value="KAF2206470.1"/>
    <property type="molecule type" value="Genomic_DNA"/>
</dbReference>
<organism evidence="2 3">
    <name type="scientific">Cercospora zeae-maydis SCOH1-5</name>
    <dbReference type="NCBI Taxonomy" id="717836"/>
    <lineage>
        <taxon>Eukaryota</taxon>
        <taxon>Fungi</taxon>
        <taxon>Dikarya</taxon>
        <taxon>Ascomycota</taxon>
        <taxon>Pezizomycotina</taxon>
        <taxon>Dothideomycetes</taxon>
        <taxon>Dothideomycetidae</taxon>
        <taxon>Mycosphaerellales</taxon>
        <taxon>Mycosphaerellaceae</taxon>
        <taxon>Cercospora</taxon>
    </lineage>
</organism>
<dbReference type="OrthoDB" id="5305306at2759"/>
<evidence type="ECO:0000313" key="2">
    <source>
        <dbReference type="EMBL" id="KAF2206470.1"/>
    </source>
</evidence>
<sequence length="517" mass="56864">MDRTNHHTGSRQSASYRVFTLSSQEDYVLTSLPYLTTSRTLYDVLLEVALRLPPLTVLSATSKSLRLDLTPHRPPHISMTEFTRQEATHWILSLVIAALLSETCRTSPQHHNPAQLVHNCLLSHRFYDRNWGTVKSLRSWTWMSITARNTRQLMGDTTVDNKPTVHTIDYSTPEVGISAAYCDDGELEYPRHTLYDTCGCILPKEKGMSAALRMPTVFNDGGVPSGDWRGHLAIKIHPYGAPPSTKRAMTVTSSMTASSSIPRNAPDTPLTMDGLRFQVCPRSSTRSTQHPPCQAGQPCADEQHYGGDGRIATDRLHRRFPAVPRVPGNATVNWQQSEILSSHGLWKTVSSVTRGSLITECQLTFDGRNFDSWQRVMSSGVRTPPTPPAPSPLAMAMAVPFRPWHAAPDDRGGILRQLRCCCFAGNSLAADADARVCSVRPRPTEAGKSIGERMGIKKAAGQENKGDNGEDGKECFVCLFFELASAFSVKPRLTSTAGRARNSSTTTAMDRDVQDGA</sequence>
<feature type="compositionally biased region" description="Polar residues" evidence="1">
    <location>
        <begin position="494"/>
        <end position="508"/>
    </location>
</feature>
<dbReference type="AlphaFoldDB" id="A0A6A6EZN9"/>
<feature type="region of interest" description="Disordered" evidence="1">
    <location>
        <begin position="282"/>
        <end position="304"/>
    </location>
</feature>
<keyword evidence="3" id="KW-1185">Reference proteome</keyword>
<dbReference type="Proteomes" id="UP000799539">
    <property type="component" value="Unassembled WGS sequence"/>
</dbReference>
<evidence type="ECO:0000256" key="1">
    <source>
        <dbReference type="SAM" id="MobiDB-lite"/>
    </source>
</evidence>
<evidence type="ECO:0000313" key="3">
    <source>
        <dbReference type="Proteomes" id="UP000799539"/>
    </source>
</evidence>
<accession>A0A6A6EZN9</accession>
<feature type="compositionally biased region" description="Polar residues" evidence="1">
    <location>
        <begin position="282"/>
        <end position="291"/>
    </location>
</feature>